<organism evidence="2 3">
    <name type="scientific">Agrocybe chaxingu</name>
    <dbReference type="NCBI Taxonomy" id="84603"/>
    <lineage>
        <taxon>Eukaryota</taxon>
        <taxon>Fungi</taxon>
        <taxon>Dikarya</taxon>
        <taxon>Basidiomycota</taxon>
        <taxon>Agaricomycotina</taxon>
        <taxon>Agaricomycetes</taxon>
        <taxon>Agaricomycetidae</taxon>
        <taxon>Agaricales</taxon>
        <taxon>Agaricineae</taxon>
        <taxon>Strophariaceae</taxon>
        <taxon>Agrocybe</taxon>
    </lineage>
</organism>
<reference evidence="2" key="1">
    <citation type="submission" date="2022-07" db="EMBL/GenBank/DDBJ databases">
        <title>Genome Sequence of Agrocybe chaxingu.</title>
        <authorList>
            <person name="Buettner E."/>
        </authorList>
    </citation>
    <scope>NUCLEOTIDE SEQUENCE</scope>
    <source>
        <strain evidence="2">MP-N11</strain>
    </source>
</reference>
<protein>
    <submittedName>
        <fullName evidence="2">Uncharacterized protein</fullName>
    </submittedName>
</protein>
<dbReference type="EMBL" id="JANKHO010003106">
    <property type="protein sequence ID" value="KAJ3486110.1"/>
    <property type="molecule type" value="Genomic_DNA"/>
</dbReference>
<sequence length="150" mass="17120">MASSSSTNSAQDRNSEQEWKEAMSALGKHLRPDPITGELEDTDILRFITENADHPDVVRFFQVSEKRNSSVKEKRAQEAATFDPTKLKIQYGATWVVSLEYSGLTTDERLDDKLYQTKEEAKAREKELQGPAKATFQLFCYIREGPEIEE</sequence>
<accession>A0A9W8JNL4</accession>
<evidence type="ECO:0000256" key="1">
    <source>
        <dbReference type="SAM" id="MobiDB-lite"/>
    </source>
</evidence>
<proteinExistence type="predicted"/>
<keyword evidence="3" id="KW-1185">Reference proteome</keyword>
<evidence type="ECO:0000313" key="2">
    <source>
        <dbReference type="EMBL" id="KAJ3486110.1"/>
    </source>
</evidence>
<feature type="region of interest" description="Disordered" evidence="1">
    <location>
        <begin position="1"/>
        <end position="35"/>
    </location>
</feature>
<name>A0A9W8JNL4_9AGAR</name>
<dbReference type="OrthoDB" id="2942533at2759"/>
<feature type="compositionally biased region" description="Polar residues" evidence="1">
    <location>
        <begin position="1"/>
        <end position="12"/>
    </location>
</feature>
<evidence type="ECO:0000313" key="3">
    <source>
        <dbReference type="Proteomes" id="UP001148786"/>
    </source>
</evidence>
<gene>
    <name evidence="2" type="ORF">NLJ89_g11841</name>
</gene>
<dbReference type="Proteomes" id="UP001148786">
    <property type="component" value="Unassembled WGS sequence"/>
</dbReference>
<comment type="caution">
    <text evidence="2">The sequence shown here is derived from an EMBL/GenBank/DDBJ whole genome shotgun (WGS) entry which is preliminary data.</text>
</comment>
<dbReference type="AlphaFoldDB" id="A0A9W8JNL4"/>